<feature type="signal peptide" evidence="1">
    <location>
        <begin position="1"/>
        <end position="21"/>
    </location>
</feature>
<evidence type="ECO:0000313" key="2">
    <source>
        <dbReference type="Proteomes" id="UP000036681"/>
    </source>
</evidence>
<keyword evidence="1" id="KW-0732">Signal</keyword>
<dbReference type="WBParaSite" id="ALUE_0001353901-mRNA-1">
    <property type="protein sequence ID" value="ALUE_0001353901-mRNA-1"/>
    <property type="gene ID" value="ALUE_0001353901"/>
</dbReference>
<reference evidence="3" key="1">
    <citation type="submission" date="2017-02" db="UniProtKB">
        <authorList>
            <consortium name="WormBaseParasite"/>
        </authorList>
    </citation>
    <scope>IDENTIFICATION</scope>
</reference>
<name>A0A0M3I898_ASCLU</name>
<keyword evidence="2" id="KW-1185">Reference proteome</keyword>
<protein>
    <submittedName>
        <fullName evidence="3">DUF148 domain-containing protein</fullName>
    </submittedName>
</protein>
<evidence type="ECO:0000313" key="3">
    <source>
        <dbReference type="WBParaSite" id="ALUE_0001353901-mRNA-1"/>
    </source>
</evidence>
<dbReference type="AlphaFoldDB" id="A0A0M3I898"/>
<feature type="chain" id="PRO_5005657064" evidence="1">
    <location>
        <begin position="22"/>
        <end position="206"/>
    </location>
</feature>
<accession>A0A0M3I898</accession>
<dbReference type="Proteomes" id="UP000036681">
    <property type="component" value="Unplaced"/>
</dbReference>
<sequence length="206" mass="23153">MYSYTVFVLANIATFVCRALAQVDEPPTADESTITDTPAMMALLRPLRRTLEEPSPLALMRPDHGTLEKLRPKYLSLDSSEEYQQLDQIPPNGSVSIAKIADTLKQWTALQGHQVQVLHDYAHDHLAPMLNYANEMIINSSISDAAKQAFANITEIISNSDQSINEEPQQIKSFIESLPEDVRHEMATYLKSTIEDALKEMKQKLP</sequence>
<evidence type="ECO:0000256" key="1">
    <source>
        <dbReference type="SAM" id="SignalP"/>
    </source>
</evidence>
<proteinExistence type="predicted"/>
<organism evidence="2 3">
    <name type="scientific">Ascaris lumbricoides</name>
    <name type="common">Giant roundworm</name>
    <dbReference type="NCBI Taxonomy" id="6252"/>
    <lineage>
        <taxon>Eukaryota</taxon>
        <taxon>Metazoa</taxon>
        <taxon>Ecdysozoa</taxon>
        <taxon>Nematoda</taxon>
        <taxon>Chromadorea</taxon>
        <taxon>Rhabditida</taxon>
        <taxon>Spirurina</taxon>
        <taxon>Ascaridomorpha</taxon>
        <taxon>Ascaridoidea</taxon>
        <taxon>Ascarididae</taxon>
        <taxon>Ascaris</taxon>
    </lineage>
</organism>